<evidence type="ECO:0000313" key="2">
    <source>
        <dbReference type="EMBL" id="KAL0957107.1"/>
    </source>
</evidence>
<evidence type="ECO:0000256" key="1">
    <source>
        <dbReference type="SAM" id="SignalP"/>
    </source>
</evidence>
<feature type="signal peptide" evidence="1">
    <location>
        <begin position="1"/>
        <end position="19"/>
    </location>
</feature>
<accession>A0ABR3JP45</accession>
<keyword evidence="1" id="KW-0732">Signal</keyword>
<protein>
    <recommendedName>
        <fullName evidence="4">Secreted protein</fullName>
    </recommendedName>
</protein>
<keyword evidence="3" id="KW-1185">Reference proteome</keyword>
<comment type="caution">
    <text evidence="2">The sequence shown here is derived from an EMBL/GenBank/DDBJ whole genome shotgun (WGS) entry which is preliminary data.</text>
</comment>
<gene>
    <name evidence="2" type="ORF">HGRIS_003200</name>
</gene>
<organism evidence="2 3">
    <name type="scientific">Hohenbuehelia grisea</name>
    <dbReference type="NCBI Taxonomy" id="104357"/>
    <lineage>
        <taxon>Eukaryota</taxon>
        <taxon>Fungi</taxon>
        <taxon>Dikarya</taxon>
        <taxon>Basidiomycota</taxon>
        <taxon>Agaricomycotina</taxon>
        <taxon>Agaricomycetes</taxon>
        <taxon>Agaricomycetidae</taxon>
        <taxon>Agaricales</taxon>
        <taxon>Pleurotineae</taxon>
        <taxon>Pleurotaceae</taxon>
        <taxon>Hohenbuehelia</taxon>
    </lineage>
</organism>
<dbReference type="EMBL" id="JASNQZ010000006">
    <property type="protein sequence ID" value="KAL0957107.1"/>
    <property type="molecule type" value="Genomic_DNA"/>
</dbReference>
<reference evidence="3" key="1">
    <citation type="submission" date="2024-06" db="EMBL/GenBank/DDBJ databases">
        <title>Multi-omics analyses provide insights into the biosynthesis of the anticancer antibiotic pleurotin in Hohenbuehelia grisea.</title>
        <authorList>
            <person name="Weaver J.A."/>
            <person name="Alberti F."/>
        </authorList>
    </citation>
    <scope>NUCLEOTIDE SEQUENCE [LARGE SCALE GENOMIC DNA]</scope>
    <source>
        <strain evidence="3">T-177</strain>
    </source>
</reference>
<evidence type="ECO:0000313" key="3">
    <source>
        <dbReference type="Proteomes" id="UP001556367"/>
    </source>
</evidence>
<feature type="chain" id="PRO_5046505970" description="Secreted protein" evidence="1">
    <location>
        <begin position="20"/>
        <end position="99"/>
    </location>
</feature>
<proteinExistence type="predicted"/>
<dbReference type="Proteomes" id="UP001556367">
    <property type="component" value="Unassembled WGS sequence"/>
</dbReference>
<sequence length="99" mass="10739">MKCVSFFGVLALGAMGVVAKETYCWCMDAPEDTKYICGQYFDVDPPSSPCVVSDPQTFVHACRGFGLVADCWTLDGNTAFRAASILSRRLAKCLLTCVP</sequence>
<evidence type="ECO:0008006" key="4">
    <source>
        <dbReference type="Google" id="ProtNLM"/>
    </source>
</evidence>
<name>A0ABR3JP45_9AGAR</name>